<dbReference type="Proteomes" id="UP000253606">
    <property type="component" value="Chromosome"/>
</dbReference>
<evidence type="ECO:0000259" key="1">
    <source>
        <dbReference type="Pfam" id="PF00561"/>
    </source>
</evidence>
<dbReference type="GO" id="GO:0016787">
    <property type="term" value="F:hydrolase activity"/>
    <property type="evidence" value="ECO:0007669"/>
    <property type="project" value="UniProtKB-KW"/>
</dbReference>
<feature type="domain" description="AB hydrolase-1" evidence="1">
    <location>
        <begin position="26"/>
        <end position="131"/>
    </location>
</feature>
<gene>
    <name evidence="2" type="ORF">ACPOL_0573</name>
</gene>
<evidence type="ECO:0000313" key="2">
    <source>
        <dbReference type="EMBL" id="AXC09948.1"/>
    </source>
</evidence>
<accession>A0A2Z5FSZ3</accession>
<dbReference type="KEGG" id="abas:ACPOL_0573"/>
<dbReference type="SUPFAM" id="SSF53474">
    <property type="entry name" value="alpha/beta-Hydrolases"/>
    <property type="match status" value="1"/>
</dbReference>
<name>A0A2Z5FSZ3_9BACT</name>
<dbReference type="AlphaFoldDB" id="A0A2Z5FSZ3"/>
<proteinExistence type="predicted"/>
<dbReference type="InterPro" id="IPR029058">
    <property type="entry name" value="AB_hydrolase_fold"/>
</dbReference>
<keyword evidence="2" id="KW-0378">Hydrolase</keyword>
<dbReference type="Pfam" id="PF00561">
    <property type="entry name" value="Abhydrolase_1"/>
    <property type="match status" value="1"/>
</dbReference>
<protein>
    <submittedName>
        <fullName evidence="2">Putative hydrolase</fullName>
    </submittedName>
</protein>
<dbReference type="RefSeq" id="WP_161557148.1">
    <property type="nucleotide sequence ID" value="NZ_CP030840.1"/>
</dbReference>
<keyword evidence="3" id="KW-1185">Reference proteome</keyword>
<sequence length="262" mass="28384">MAETRHTYRISGKDVALEVYADGAGPALVVLPSYGRGAAEDFDFFANTLSAAGFKVLRPQPRGIAGSKGKMEGLSLHDQADDVALVIRELSDGKAVVLGHAFGHGVAKTVAADYPSLVTGVIVAAAQCSSVSPEIERTPHQACDLKAPVEERLAALRKGFFAPNHDATIWLNGWYPETMQMQVSSVGRTAADEFSRAGNAPLLEIIPDSDPFKPRPYWGELRQQLGDRVTTEIIADASHALFPEQPQRVAAMTIEWYRRLIS</sequence>
<dbReference type="Gene3D" id="3.40.50.1820">
    <property type="entry name" value="alpha/beta hydrolase"/>
    <property type="match status" value="1"/>
</dbReference>
<organism evidence="2 3">
    <name type="scientific">Acidisarcina polymorpha</name>
    <dbReference type="NCBI Taxonomy" id="2211140"/>
    <lineage>
        <taxon>Bacteria</taxon>
        <taxon>Pseudomonadati</taxon>
        <taxon>Acidobacteriota</taxon>
        <taxon>Terriglobia</taxon>
        <taxon>Terriglobales</taxon>
        <taxon>Acidobacteriaceae</taxon>
        <taxon>Acidisarcina</taxon>
    </lineage>
</organism>
<reference evidence="2 3" key="1">
    <citation type="journal article" date="2018" name="Front. Microbiol.">
        <title>Hydrolytic Capabilities as a Key to Environmental Success: Chitinolytic and Cellulolytic Acidobacteria From Acidic Sub-arctic Soils and Boreal Peatlands.</title>
        <authorList>
            <person name="Belova S.E."/>
            <person name="Ravin N.V."/>
            <person name="Pankratov T.A."/>
            <person name="Rakitin A.L."/>
            <person name="Ivanova A.A."/>
            <person name="Beletsky A.V."/>
            <person name="Mardanov A.V."/>
            <person name="Sinninghe Damste J.S."/>
            <person name="Dedysh S.N."/>
        </authorList>
    </citation>
    <scope>NUCLEOTIDE SEQUENCE [LARGE SCALE GENOMIC DNA]</scope>
    <source>
        <strain evidence="2 3">SBC82</strain>
    </source>
</reference>
<evidence type="ECO:0000313" key="3">
    <source>
        <dbReference type="Proteomes" id="UP000253606"/>
    </source>
</evidence>
<dbReference type="EMBL" id="CP030840">
    <property type="protein sequence ID" value="AXC09948.1"/>
    <property type="molecule type" value="Genomic_DNA"/>
</dbReference>
<dbReference type="InterPro" id="IPR000073">
    <property type="entry name" value="AB_hydrolase_1"/>
</dbReference>